<reference evidence="2 3" key="1">
    <citation type="submission" date="2024-01" db="EMBL/GenBank/DDBJ databases">
        <title>Genome assemblies of Stephania.</title>
        <authorList>
            <person name="Yang L."/>
        </authorList>
    </citation>
    <scope>NUCLEOTIDE SEQUENCE [LARGE SCALE GENOMIC DNA]</scope>
    <source>
        <strain evidence="2">QJT</strain>
        <tissue evidence="2">Leaf</tissue>
    </source>
</reference>
<feature type="signal peptide" evidence="1">
    <location>
        <begin position="1"/>
        <end position="23"/>
    </location>
</feature>
<dbReference type="EMBL" id="JBBNAE010000011">
    <property type="protein sequence ID" value="KAK9085472.1"/>
    <property type="molecule type" value="Genomic_DNA"/>
</dbReference>
<organism evidence="2 3">
    <name type="scientific">Stephania japonica</name>
    <dbReference type="NCBI Taxonomy" id="461633"/>
    <lineage>
        <taxon>Eukaryota</taxon>
        <taxon>Viridiplantae</taxon>
        <taxon>Streptophyta</taxon>
        <taxon>Embryophyta</taxon>
        <taxon>Tracheophyta</taxon>
        <taxon>Spermatophyta</taxon>
        <taxon>Magnoliopsida</taxon>
        <taxon>Ranunculales</taxon>
        <taxon>Menispermaceae</taxon>
        <taxon>Menispermoideae</taxon>
        <taxon>Cissampelideae</taxon>
        <taxon>Stephania</taxon>
    </lineage>
</organism>
<keyword evidence="1" id="KW-0732">Signal</keyword>
<keyword evidence="3" id="KW-1185">Reference proteome</keyword>
<feature type="chain" id="PRO_5042913512" evidence="1">
    <location>
        <begin position="24"/>
        <end position="150"/>
    </location>
</feature>
<protein>
    <submittedName>
        <fullName evidence="2">Uncharacterized protein</fullName>
    </submittedName>
</protein>
<dbReference type="Proteomes" id="UP001417504">
    <property type="component" value="Unassembled WGS sequence"/>
</dbReference>
<dbReference type="AlphaFoldDB" id="A0AAP0E6Y2"/>
<comment type="caution">
    <text evidence="2">The sequence shown here is derived from an EMBL/GenBank/DDBJ whole genome shotgun (WGS) entry which is preliminary data.</text>
</comment>
<sequence>MAGVSKKPRIGILVWMLRGMSWSLMPYGVDHGAQGSKPDRDLLVICPTTQTRESTLRVSTQRELGVILSWMSLRIAIFRFQIAMTDQTEPSDDSGATGLRVISVEDFQALAQRVAIQDKMLEEILRILRMLVVSTLFTSGVPTIRRWTHR</sequence>
<gene>
    <name evidence="2" type="ORF">Sjap_025883</name>
</gene>
<evidence type="ECO:0000313" key="2">
    <source>
        <dbReference type="EMBL" id="KAK9085472.1"/>
    </source>
</evidence>
<evidence type="ECO:0000313" key="3">
    <source>
        <dbReference type="Proteomes" id="UP001417504"/>
    </source>
</evidence>
<name>A0AAP0E6Y2_9MAGN</name>
<evidence type="ECO:0000256" key="1">
    <source>
        <dbReference type="SAM" id="SignalP"/>
    </source>
</evidence>
<proteinExistence type="predicted"/>
<accession>A0AAP0E6Y2</accession>